<sequence length="60" mass="7157">MKIEDWINENLLYNRDPLFIRQLKEEGLSEENIEKFLGVLNKICTDCWDESFGCQCNNDE</sequence>
<comment type="caution">
    <text evidence="1">The sequence shown here is derived from an EMBL/GenBank/DDBJ whole genome shotgun (WGS) entry which is preliminary data.</text>
</comment>
<accession>A0A0F8WXL4</accession>
<name>A0A0F8WXL4_9ZZZZ</name>
<protein>
    <submittedName>
        <fullName evidence="1">Uncharacterized protein</fullName>
    </submittedName>
</protein>
<dbReference type="AlphaFoldDB" id="A0A0F8WXL4"/>
<proteinExistence type="predicted"/>
<dbReference type="EMBL" id="LAZR01066630">
    <property type="protein sequence ID" value="KKK53190.1"/>
    <property type="molecule type" value="Genomic_DNA"/>
</dbReference>
<evidence type="ECO:0000313" key="1">
    <source>
        <dbReference type="EMBL" id="KKK53190.1"/>
    </source>
</evidence>
<gene>
    <name evidence="1" type="ORF">LCGC14_3097290</name>
</gene>
<reference evidence="1" key="1">
    <citation type="journal article" date="2015" name="Nature">
        <title>Complex archaea that bridge the gap between prokaryotes and eukaryotes.</title>
        <authorList>
            <person name="Spang A."/>
            <person name="Saw J.H."/>
            <person name="Jorgensen S.L."/>
            <person name="Zaremba-Niedzwiedzka K."/>
            <person name="Martijn J."/>
            <person name="Lind A.E."/>
            <person name="van Eijk R."/>
            <person name="Schleper C."/>
            <person name="Guy L."/>
            <person name="Ettema T.J."/>
        </authorList>
    </citation>
    <scope>NUCLEOTIDE SEQUENCE</scope>
</reference>
<organism evidence="1">
    <name type="scientific">marine sediment metagenome</name>
    <dbReference type="NCBI Taxonomy" id="412755"/>
    <lineage>
        <taxon>unclassified sequences</taxon>
        <taxon>metagenomes</taxon>
        <taxon>ecological metagenomes</taxon>
    </lineage>
</organism>